<evidence type="ECO:0000313" key="1">
    <source>
        <dbReference type="EMBL" id="KTC97758.1"/>
    </source>
</evidence>
<dbReference type="GO" id="GO:0016765">
    <property type="term" value="F:transferase activity, transferring alkyl or aryl (other than methyl) groups"/>
    <property type="evidence" value="ECO:0007669"/>
    <property type="project" value="InterPro"/>
</dbReference>
<reference evidence="1 2" key="1">
    <citation type="submission" date="2015-11" db="EMBL/GenBank/DDBJ databases">
        <title>Genomic analysis of 38 Legionella species identifies large and diverse effector repertoires.</title>
        <authorList>
            <person name="Burstein D."/>
            <person name="Amaro F."/>
            <person name="Zusman T."/>
            <person name="Lifshitz Z."/>
            <person name="Cohen O."/>
            <person name="Gilbert J.A."/>
            <person name="Pupko T."/>
            <person name="Shuman H.A."/>
            <person name="Segal G."/>
        </authorList>
    </citation>
    <scope>NUCLEOTIDE SEQUENCE [LARGE SCALE GENOMIC DNA]</scope>
    <source>
        <strain evidence="1 2">SE-32A-C8</strain>
    </source>
</reference>
<comment type="caution">
    <text evidence="1">The sequence shown here is derived from an EMBL/GenBank/DDBJ whole genome shotgun (WGS) entry which is preliminary data.</text>
</comment>
<proteinExistence type="predicted"/>
<evidence type="ECO:0000313" key="2">
    <source>
        <dbReference type="Proteomes" id="UP000054773"/>
    </source>
</evidence>
<accession>A0A0W0TQK0</accession>
<dbReference type="Gene3D" id="3.40.1180.10">
    <property type="entry name" value="Decaprenyl diphosphate synthase-like"/>
    <property type="match status" value="1"/>
</dbReference>
<organism evidence="1 2">
    <name type="scientific">Legionella erythra</name>
    <dbReference type="NCBI Taxonomy" id="448"/>
    <lineage>
        <taxon>Bacteria</taxon>
        <taxon>Pseudomonadati</taxon>
        <taxon>Pseudomonadota</taxon>
        <taxon>Gammaproteobacteria</taxon>
        <taxon>Legionellales</taxon>
        <taxon>Legionellaceae</taxon>
        <taxon>Legionella</taxon>
    </lineage>
</organism>
<dbReference type="AlphaFoldDB" id="A0A0W0TQK0"/>
<dbReference type="EMBL" id="LNYA01000024">
    <property type="protein sequence ID" value="KTC97758.1"/>
    <property type="molecule type" value="Genomic_DNA"/>
</dbReference>
<dbReference type="InterPro" id="IPR036424">
    <property type="entry name" value="UPP_synth-like_sf"/>
</dbReference>
<gene>
    <name evidence="1" type="ORF">Lery_1597</name>
</gene>
<dbReference type="PATRIC" id="fig|448.7.peg.1665"/>
<protein>
    <submittedName>
        <fullName evidence="1">Uncharacterized protein</fullName>
    </submittedName>
</protein>
<sequence length="109" mass="12843">MKEFSQSTLKSNRYCVYYDMNNQNSYNYLFKLAYDFIQIYHKPPTWEDIVEMYYDYRDLGELNILICNGRFYGRTGIPPLLGNLNSDGIYATAVTPPVNDPYPLKTHFV</sequence>
<name>A0A0W0TQK0_LEGER</name>
<dbReference type="Proteomes" id="UP000054773">
    <property type="component" value="Unassembled WGS sequence"/>
</dbReference>
<keyword evidence="2" id="KW-1185">Reference proteome</keyword>
<dbReference type="STRING" id="448.Lery_1597"/>